<evidence type="ECO:0000313" key="1">
    <source>
        <dbReference type="EMBL" id="SUG70292.1"/>
    </source>
</evidence>
<evidence type="ECO:0000313" key="2">
    <source>
        <dbReference type="Proteomes" id="UP000255534"/>
    </source>
</evidence>
<dbReference type="AlphaFoldDB" id="A0A379USC5"/>
<reference evidence="1 2" key="1">
    <citation type="submission" date="2018-06" db="EMBL/GenBank/DDBJ databases">
        <authorList>
            <consortium name="Pathogen Informatics"/>
            <person name="Doyle S."/>
        </authorList>
    </citation>
    <scope>NUCLEOTIDE SEQUENCE [LARGE SCALE GENOMIC DNA]</scope>
    <source>
        <strain evidence="1 2">NCTC5798</strain>
    </source>
</reference>
<proteinExistence type="predicted"/>
<dbReference type="Proteomes" id="UP000255534">
    <property type="component" value="Unassembled WGS sequence"/>
</dbReference>
<organism evidence="1 2">
    <name type="scientific">Salmonella enterica I</name>
    <dbReference type="NCBI Taxonomy" id="59201"/>
    <lineage>
        <taxon>Bacteria</taxon>
        <taxon>Pseudomonadati</taxon>
        <taxon>Pseudomonadota</taxon>
        <taxon>Gammaproteobacteria</taxon>
        <taxon>Enterobacterales</taxon>
        <taxon>Enterobacteriaceae</taxon>
        <taxon>Salmonella</taxon>
    </lineage>
</organism>
<protein>
    <submittedName>
        <fullName evidence="1">Uncharacterized protein</fullName>
    </submittedName>
</protein>
<name>A0A379USC5_SALET</name>
<accession>A0A379USC5</accession>
<sequence>MNLLIEMESLEADCRYEKLVSHVKKQLNELAEATDSSINQIINLSLLTNLWGTYKLTLRRIKNNLGFRIEDPFLELNIIKKISKKPLEMNDIIRSLAVAP</sequence>
<dbReference type="EMBL" id="UGXK01000001">
    <property type="protein sequence ID" value="SUG70292.1"/>
    <property type="molecule type" value="Genomic_DNA"/>
</dbReference>
<gene>
    <name evidence="1" type="ORF">NCTC5798_01396</name>
</gene>